<keyword evidence="1" id="KW-0812">Transmembrane</keyword>
<organism evidence="2">
    <name type="scientific">Picea glauca</name>
    <name type="common">White spruce</name>
    <name type="synonym">Pinus glauca</name>
    <dbReference type="NCBI Taxonomy" id="3330"/>
    <lineage>
        <taxon>Eukaryota</taxon>
        <taxon>Viridiplantae</taxon>
        <taxon>Streptophyta</taxon>
        <taxon>Embryophyta</taxon>
        <taxon>Tracheophyta</taxon>
        <taxon>Spermatophyta</taxon>
        <taxon>Pinopsida</taxon>
        <taxon>Pinidae</taxon>
        <taxon>Conifers I</taxon>
        <taxon>Pinales</taxon>
        <taxon>Pinaceae</taxon>
        <taxon>Picea</taxon>
    </lineage>
</organism>
<protein>
    <submittedName>
        <fullName evidence="2">Uncharacterized protein</fullName>
    </submittedName>
</protein>
<feature type="transmembrane region" description="Helical" evidence="1">
    <location>
        <begin position="15"/>
        <end position="38"/>
    </location>
</feature>
<evidence type="ECO:0000313" key="2">
    <source>
        <dbReference type="EMBL" id="KUM47665.1"/>
    </source>
</evidence>
<reference evidence="2" key="1">
    <citation type="journal article" date="2015" name="Genome Biol. Evol.">
        <title>Organellar Genomes of White Spruce (Picea glauca): Assembly and Annotation.</title>
        <authorList>
            <person name="Jackman S.D."/>
            <person name="Warren R.L."/>
            <person name="Gibb E.A."/>
            <person name="Vandervalk B.P."/>
            <person name="Mohamadi H."/>
            <person name="Chu J."/>
            <person name="Raymond A."/>
            <person name="Pleasance S."/>
            <person name="Coope R."/>
            <person name="Wildung M.R."/>
            <person name="Ritland C.E."/>
            <person name="Bousquet J."/>
            <person name="Jones S.J."/>
            <person name="Bohlmann J."/>
            <person name="Birol I."/>
        </authorList>
    </citation>
    <scope>NUCLEOTIDE SEQUENCE [LARGE SCALE GENOMIC DNA]</scope>
    <source>
        <tissue evidence="2">Flushing bud</tissue>
    </source>
</reference>
<comment type="caution">
    <text evidence="2">The sequence shown here is derived from an EMBL/GenBank/DDBJ whole genome shotgun (WGS) entry which is preliminary data.</text>
</comment>
<evidence type="ECO:0000256" key="1">
    <source>
        <dbReference type="SAM" id="Phobius"/>
    </source>
</evidence>
<geneLocation type="mitochondrion" evidence="2"/>
<keyword evidence="2" id="KW-0496">Mitochondrion</keyword>
<dbReference type="EMBL" id="LKAM01000007">
    <property type="protein sequence ID" value="KUM47665.1"/>
    <property type="molecule type" value="Genomic_DNA"/>
</dbReference>
<keyword evidence="1" id="KW-0472">Membrane</keyword>
<keyword evidence="1" id="KW-1133">Transmembrane helix</keyword>
<accession>A0A101LYH8</accession>
<gene>
    <name evidence="2" type="ORF">ABT39_MTgene5852</name>
</gene>
<dbReference type="AlphaFoldDB" id="A0A101LYH8"/>
<proteinExistence type="predicted"/>
<name>A0A101LYH8_PICGL</name>
<sequence length="44" mass="4856">MAKPSAGAKPIKCLWLLYTYVLVASMLKLLLLVGLLLLDKLPML</sequence>